<dbReference type="EMBL" id="CP134050">
    <property type="protein sequence ID" value="WNC16164.1"/>
    <property type="molecule type" value="Genomic_DNA"/>
</dbReference>
<evidence type="ECO:0000256" key="1">
    <source>
        <dbReference type="ARBA" id="ARBA00006817"/>
    </source>
</evidence>
<dbReference type="Gene3D" id="3.30.530.20">
    <property type="match status" value="2"/>
</dbReference>
<keyword evidence="4" id="KW-1185">Reference proteome</keyword>
<evidence type="ECO:0000313" key="3">
    <source>
        <dbReference type="EMBL" id="WNC16164.1"/>
    </source>
</evidence>
<dbReference type="InterPro" id="IPR013538">
    <property type="entry name" value="ASHA1/2-like_C"/>
</dbReference>
<feature type="domain" description="Activator of Hsp90 ATPase homologue 1/2-like C-terminal" evidence="2">
    <location>
        <begin position="160"/>
        <end position="285"/>
    </location>
</feature>
<dbReference type="Pfam" id="PF08327">
    <property type="entry name" value="AHSA1"/>
    <property type="match status" value="2"/>
</dbReference>
<dbReference type="CDD" id="cd08900">
    <property type="entry name" value="SRPBCC_CalC_Aha1-like_7"/>
    <property type="match status" value="1"/>
</dbReference>
<organism evidence="3 4">
    <name type="scientific">Brevibacillus brevis</name>
    <name type="common">Bacillus brevis</name>
    <dbReference type="NCBI Taxonomy" id="1393"/>
    <lineage>
        <taxon>Bacteria</taxon>
        <taxon>Bacillati</taxon>
        <taxon>Bacillota</taxon>
        <taxon>Bacilli</taxon>
        <taxon>Bacillales</taxon>
        <taxon>Paenibacillaceae</taxon>
        <taxon>Brevibacillus</taxon>
    </lineage>
</organism>
<gene>
    <name evidence="3" type="ORF">RGB73_07550</name>
</gene>
<dbReference type="CDD" id="cd08894">
    <property type="entry name" value="SRPBCC_CalC_Aha1-like_1"/>
    <property type="match status" value="1"/>
</dbReference>
<protein>
    <submittedName>
        <fullName evidence="3">SRPBCC family protein</fullName>
    </submittedName>
</protein>
<comment type="similarity">
    <text evidence="1">Belongs to the AHA1 family.</text>
</comment>
<evidence type="ECO:0000259" key="2">
    <source>
        <dbReference type="Pfam" id="PF08327"/>
    </source>
</evidence>
<dbReference type="RefSeq" id="WP_310770588.1">
    <property type="nucleotide sequence ID" value="NZ_CP134050.1"/>
</dbReference>
<proteinExistence type="inferred from homology"/>
<evidence type="ECO:0000313" key="4">
    <source>
        <dbReference type="Proteomes" id="UP001256827"/>
    </source>
</evidence>
<feature type="domain" description="Activator of Hsp90 ATPase homologue 1/2-like C-terminal" evidence="2">
    <location>
        <begin position="19"/>
        <end position="141"/>
    </location>
</feature>
<dbReference type="SUPFAM" id="SSF55961">
    <property type="entry name" value="Bet v1-like"/>
    <property type="match status" value="2"/>
</dbReference>
<dbReference type="Proteomes" id="UP001256827">
    <property type="component" value="Chromosome"/>
</dbReference>
<reference evidence="3 4" key="1">
    <citation type="submission" date="2023-09" db="EMBL/GenBank/DDBJ databases">
        <title>Complete Genome and Methylome dissection of Bacillus brevis NEB573 original source of BbsI restriction endonuclease.</title>
        <authorList>
            <person name="Fomenkov A."/>
            <person name="Roberts R.D."/>
        </authorList>
    </citation>
    <scope>NUCLEOTIDE SEQUENCE [LARGE SCALE GENOMIC DNA]</scope>
    <source>
        <strain evidence="3 4">NEB573</strain>
    </source>
</reference>
<name>A0ABY9T7U7_BREBE</name>
<sequence length="292" mass="33255">MNQRLTTHATFQIERVYQASLERVFAAWSDRTAKARWFQPSEEFDFRVDGREISRGGPSGGPVYTFEAHYQEIVHSERLVYTYSLDKGETRLSVSVATIELIPVSDGVKLIYTEQGAFLEGSDTPEMREQGTKDMLDLLGKSLGKSNPDTFELLSERKFDVPRDLVYRAWTDPELLSQWWGPNGFTNTIHTFDPRPGGVWELTMHAPNGASFPNRNVFREIGPARIVVQHESKPHFLLASTFEDVDGGTAMTFRQTFETEEDFHKLKPICEEANEQNLDRLGSVLKKLCESV</sequence>
<dbReference type="InterPro" id="IPR023393">
    <property type="entry name" value="START-like_dom_sf"/>
</dbReference>
<accession>A0ABY9T7U7</accession>